<dbReference type="Pfam" id="PF07314">
    <property type="entry name" value="Lit"/>
    <property type="match status" value="1"/>
</dbReference>
<organism evidence="2 3">
    <name type="scientific">Kocuria soli</name>
    <dbReference type="NCBI Taxonomy" id="2485125"/>
    <lineage>
        <taxon>Bacteria</taxon>
        <taxon>Bacillati</taxon>
        <taxon>Actinomycetota</taxon>
        <taxon>Actinomycetes</taxon>
        <taxon>Micrococcales</taxon>
        <taxon>Micrococcaceae</taxon>
        <taxon>Kocuria</taxon>
    </lineage>
</organism>
<keyword evidence="1" id="KW-0472">Membrane</keyword>
<reference evidence="2 3" key="1">
    <citation type="submission" date="2018-10" db="EMBL/GenBank/DDBJ databases">
        <title>Kocuria sp. M5W7-7, whole genome shotgun sequence.</title>
        <authorList>
            <person name="Tuo L."/>
        </authorList>
    </citation>
    <scope>NUCLEOTIDE SEQUENCE [LARGE SCALE GENOMIC DNA]</scope>
    <source>
        <strain evidence="2 3">M5W7-7</strain>
    </source>
</reference>
<keyword evidence="1" id="KW-1133">Transmembrane helix</keyword>
<gene>
    <name evidence="2" type="ORF">EDL96_06755</name>
</gene>
<evidence type="ECO:0000313" key="2">
    <source>
        <dbReference type="EMBL" id="ROZ63359.1"/>
    </source>
</evidence>
<feature type="transmembrane region" description="Helical" evidence="1">
    <location>
        <begin position="21"/>
        <end position="43"/>
    </location>
</feature>
<accession>A0A3N3ZS60</accession>
<feature type="transmembrane region" description="Helical" evidence="1">
    <location>
        <begin position="141"/>
        <end position="164"/>
    </location>
</feature>
<feature type="transmembrane region" description="Helical" evidence="1">
    <location>
        <begin position="197"/>
        <end position="221"/>
    </location>
</feature>
<dbReference type="InterPro" id="IPR010178">
    <property type="entry name" value="Lit"/>
</dbReference>
<sequence>MTSKGRSSGPWQVLSRLIVGLAVPLGLLALSVRLVASPLFLWIEYHRPGFPSDEYGFDAGERMSLGSQGVDYILNWAPPSFLGDVRTANGVPWFTSDEVSHMTDVKGVLQVGLGLALVTVLLAALFWLLRHRKDATGLIRAAVWGAWGTLLLLAVLVVLAVLGWSTFFAEFHSLFFADGTWTFSASDTLIRLYPTQFWIDAAASVAALTVLGCLVVIVSGYRSLRRRRKAVTPQR</sequence>
<comment type="caution">
    <text evidence="2">The sequence shown here is derived from an EMBL/GenBank/DDBJ whole genome shotgun (WGS) entry which is preliminary data.</text>
</comment>
<dbReference type="OrthoDB" id="4804608at2"/>
<evidence type="ECO:0000256" key="1">
    <source>
        <dbReference type="SAM" id="Phobius"/>
    </source>
</evidence>
<name>A0A3N3ZS60_9MICC</name>
<dbReference type="EMBL" id="RKMF01000007">
    <property type="protein sequence ID" value="ROZ63359.1"/>
    <property type="molecule type" value="Genomic_DNA"/>
</dbReference>
<proteinExistence type="predicted"/>
<dbReference type="AlphaFoldDB" id="A0A3N3ZS60"/>
<dbReference type="NCBIfam" id="TIGR01906">
    <property type="entry name" value="integ_TIGR01906"/>
    <property type="match status" value="1"/>
</dbReference>
<keyword evidence="3" id="KW-1185">Reference proteome</keyword>
<keyword evidence="1" id="KW-0812">Transmembrane</keyword>
<feature type="transmembrane region" description="Helical" evidence="1">
    <location>
        <begin position="108"/>
        <end position="129"/>
    </location>
</feature>
<dbReference type="Proteomes" id="UP000270616">
    <property type="component" value="Unassembled WGS sequence"/>
</dbReference>
<protein>
    <submittedName>
        <fullName evidence="2">TIGR01906 family membrane protein</fullName>
    </submittedName>
</protein>
<evidence type="ECO:0000313" key="3">
    <source>
        <dbReference type="Proteomes" id="UP000270616"/>
    </source>
</evidence>